<evidence type="ECO:0000313" key="1">
    <source>
        <dbReference type="EMBL" id="GMH70901.1"/>
    </source>
</evidence>
<dbReference type="InterPro" id="IPR052342">
    <property type="entry name" value="MCH/BMMD"/>
</dbReference>
<keyword evidence="2" id="KW-1185">Reference proteome</keyword>
<dbReference type="PANTHER" id="PTHR43664:SF1">
    <property type="entry name" value="BETA-METHYLMALYL-COA DEHYDRATASE"/>
    <property type="match status" value="1"/>
</dbReference>
<dbReference type="SUPFAM" id="SSF54637">
    <property type="entry name" value="Thioesterase/thiol ester dehydrase-isomerase"/>
    <property type="match status" value="2"/>
</dbReference>
<organism evidence="1 2">
    <name type="scientific">Triparma retinervis</name>
    <dbReference type="NCBI Taxonomy" id="2557542"/>
    <lineage>
        <taxon>Eukaryota</taxon>
        <taxon>Sar</taxon>
        <taxon>Stramenopiles</taxon>
        <taxon>Ochrophyta</taxon>
        <taxon>Bolidophyceae</taxon>
        <taxon>Parmales</taxon>
        <taxon>Triparmaceae</taxon>
        <taxon>Triparma</taxon>
    </lineage>
</organism>
<sequence>MLFQAVRLAQRNLTRSSSLTGAFNASKSSFSTFYPLSEDAKSSKNTVKGKVIDHSVNLQHARPGDVIEVPYELTVGGEFRELWFSAFYNHDRINTSTPFARKLGLQDQVLPFSLMLFLTGSMSHADAAKVQVGFHNAFYHWPGFAGDTFTKKFQVKSVRNTSDGNHSVITFNCELINQRGRVCMSADKTMLFEFEAISPSNVETPTNPATEAQLFRTHLMSKAEVLGELGSHSLRPLRPSQLIVHSMCRPLSLTQSQQLASLARLTHERHFDSRKFDAKSEIYVPGGLVLGLTMSASARDLHEILHEEVTDVSFVNHLHPGDVVSAVTFVKSLDENISGDMESLVVCTLGLKNCPTEALEEMEFPVDLFDGSLTTKQVEKICKEKIPALSNKIVVAAERRIIRQASRGEPFLL</sequence>
<gene>
    <name evidence="1" type="ORF">TrRE_jg1909</name>
</gene>
<dbReference type="InterPro" id="IPR029069">
    <property type="entry name" value="HotDog_dom_sf"/>
</dbReference>
<dbReference type="EMBL" id="BRXZ01002823">
    <property type="protein sequence ID" value="GMH70901.1"/>
    <property type="molecule type" value="Genomic_DNA"/>
</dbReference>
<reference evidence="1" key="1">
    <citation type="submission" date="2022-07" db="EMBL/GenBank/DDBJ databases">
        <title>Genome analysis of Parmales, a sister group of diatoms, reveals the evolutionary specialization of diatoms from phago-mixotrophs to photoautotrophs.</title>
        <authorList>
            <person name="Ban H."/>
            <person name="Sato S."/>
            <person name="Yoshikawa S."/>
            <person name="Kazumasa Y."/>
            <person name="Nakamura Y."/>
            <person name="Ichinomiya M."/>
            <person name="Saitoh K."/>
            <person name="Sato N."/>
            <person name="Blanc-Mathieu R."/>
            <person name="Endo H."/>
            <person name="Kuwata A."/>
            <person name="Ogata H."/>
        </authorList>
    </citation>
    <scope>NUCLEOTIDE SEQUENCE</scope>
</reference>
<comment type="caution">
    <text evidence="1">The sequence shown here is derived from an EMBL/GenBank/DDBJ whole genome shotgun (WGS) entry which is preliminary data.</text>
</comment>
<dbReference type="PANTHER" id="PTHR43664">
    <property type="entry name" value="MONOAMINE OXIDASE-RELATED"/>
    <property type="match status" value="1"/>
</dbReference>
<name>A0A9W7AHK3_9STRA</name>
<protein>
    <submittedName>
        <fullName evidence="1">Uncharacterized protein</fullName>
    </submittedName>
</protein>
<accession>A0A9W7AHK3</accession>
<dbReference type="Gene3D" id="3.10.129.10">
    <property type="entry name" value="Hotdog Thioesterase"/>
    <property type="match status" value="1"/>
</dbReference>
<evidence type="ECO:0000313" key="2">
    <source>
        <dbReference type="Proteomes" id="UP001165082"/>
    </source>
</evidence>
<dbReference type="Proteomes" id="UP001165082">
    <property type="component" value="Unassembled WGS sequence"/>
</dbReference>
<dbReference type="OrthoDB" id="40297at2759"/>
<proteinExistence type="predicted"/>
<dbReference type="AlphaFoldDB" id="A0A9W7AHK3"/>